<dbReference type="Pfam" id="PF09994">
    <property type="entry name" value="T6SS_Tle1-like_cat"/>
    <property type="match status" value="1"/>
</dbReference>
<name>A0A420Y0F2_9PEZI</name>
<dbReference type="InterPro" id="IPR018712">
    <property type="entry name" value="Tle1-like_cat"/>
</dbReference>
<dbReference type="STRING" id="177199.A0A420Y0F2"/>
<dbReference type="EMBL" id="QVQW01000081">
    <property type="protein sequence ID" value="RKU41148.1"/>
    <property type="molecule type" value="Genomic_DNA"/>
</dbReference>
<accession>A0A420Y0F2</accession>
<dbReference type="SUPFAM" id="SSF53474">
    <property type="entry name" value="alpha/beta-Hydrolases"/>
    <property type="match status" value="1"/>
</dbReference>
<feature type="domain" description="T6SS Phospholipase effector Tle1-like catalytic" evidence="1">
    <location>
        <begin position="10"/>
        <end position="386"/>
    </location>
</feature>
<comment type="caution">
    <text evidence="2">The sequence shown here is derived from an EMBL/GenBank/DDBJ whole genome shotgun (WGS) entry which is preliminary data.</text>
</comment>
<evidence type="ECO:0000313" key="3">
    <source>
        <dbReference type="Proteomes" id="UP000275385"/>
    </source>
</evidence>
<dbReference type="Proteomes" id="UP000275385">
    <property type="component" value="Unassembled WGS sequence"/>
</dbReference>
<dbReference type="AlphaFoldDB" id="A0A420Y0F2"/>
<gene>
    <name evidence="2" type="ORF">DL546_002209</name>
</gene>
<keyword evidence="3" id="KW-1185">Reference proteome</keyword>
<dbReference type="OrthoDB" id="3057168at2759"/>
<protein>
    <recommendedName>
        <fullName evidence="1">T6SS Phospholipase effector Tle1-like catalytic domain-containing protein</fullName>
    </recommendedName>
</protein>
<proteinExistence type="predicted"/>
<reference evidence="2 3" key="1">
    <citation type="submission" date="2018-08" db="EMBL/GenBank/DDBJ databases">
        <title>Draft genome of the lignicolous fungus Coniochaeta pulveracea.</title>
        <authorList>
            <person name="Borstlap C.J."/>
            <person name="De Witt R.N."/>
            <person name="Botha A."/>
            <person name="Volschenk H."/>
        </authorList>
    </citation>
    <scope>NUCLEOTIDE SEQUENCE [LARGE SCALE GENOMIC DNA]</scope>
    <source>
        <strain evidence="2 3">CAB683</strain>
    </source>
</reference>
<dbReference type="PANTHER" id="PTHR33840">
    <property type="match status" value="1"/>
</dbReference>
<organism evidence="2 3">
    <name type="scientific">Coniochaeta pulveracea</name>
    <dbReference type="NCBI Taxonomy" id="177199"/>
    <lineage>
        <taxon>Eukaryota</taxon>
        <taxon>Fungi</taxon>
        <taxon>Dikarya</taxon>
        <taxon>Ascomycota</taxon>
        <taxon>Pezizomycotina</taxon>
        <taxon>Sordariomycetes</taxon>
        <taxon>Sordariomycetidae</taxon>
        <taxon>Coniochaetales</taxon>
        <taxon>Coniochaetaceae</taxon>
        <taxon>Coniochaeta</taxon>
    </lineage>
</organism>
<evidence type="ECO:0000259" key="1">
    <source>
        <dbReference type="Pfam" id="PF09994"/>
    </source>
</evidence>
<dbReference type="PANTHER" id="PTHR33840:SF16">
    <property type="entry name" value="DUF2235 DOMAIN-CONTAINING PROTEIN"/>
    <property type="match status" value="1"/>
</dbReference>
<dbReference type="InterPro" id="IPR029058">
    <property type="entry name" value="AB_hydrolase_fold"/>
</dbReference>
<evidence type="ECO:0000313" key="2">
    <source>
        <dbReference type="EMBL" id="RKU41148.1"/>
    </source>
</evidence>
<sequence length="598" mass="68127">MNEYIPPAPKRIIVCCDGTWQSSVTTTTNIPSNVTRIARYLNKTGKDEEGREWQQVVYYDAGIGTGVSGLEAKRQGGTGAGFVGNVIEAYNFIVLNYNEGDKIYCFGFSRGAYTARAVAGLVTDIGIVSPRDMQDFAELYQLYQAHTDSHGFRRSKAWREWVNGKTVYKPDDKRAQEYKYSPFAWEKRPHGAAPESTRWVEAIGVFDTVGSLGIPEVEGITGSLLSAAGWMFPSAEEKVGEKFGFHNVALSPFIKHAYHAMALDERRKPFNTTLWHLPADGGVATTPKPKASQEQLREKFTELTYKVGVNEEELNEAWDDLITAEMYDELHPFEEKKSRNSESRLLQVWFPGYHINVGGGSDDLLKKKESDFEQMATITLNWMIDQMKDHLSFHIKVTDLTTMDRFQLMRKAVSDLLEKNPRNTWKARDSHWILKLLDARLAGQPIKEPWEIQNIVEDILKDWGTGRLIDTFNDMKKAGEAYRTPGEYKESKLQDGTKVKLGPTNERIHPVVQYRLAHVPDWKPVPLKEFRRQKKVEGEKVSYDWVKGNVRIPEYKIREDHWAQRGTVTSDAAVKFLGKLDQDYGIESYFATQAESTA</sequence>